<dbReference type="EMBL" id="BNJQ01000001">
    <property type="protein sequence ID" value="GHP01603.1"/>
    <property type="molecule type" value="Genomic_DNA"/>
</dbReference>
<name>A0A830H5Q7_9CHLO</name>
<evidence type="ECO:0000256" key="2">
    <source>
        <dbReference type="ARBA" id="ARBA00022679"/>
    </source>
</evidence>
<reference evidence="3" key="1">
    <citation type="submission" date="2020-10" db="EMBL/GenBank/DDBJ databases">
        <title>Unveiling of a novel bifunctional photoreceptor, Dualchrome1, isolated from a cosmopolitan green alga.</title>
        <authorList>
            <person name="Suzuki S."/>
            <person name="Kawachi M."/>
        </authorList>
    </citation>
    <scope>NUCLEOTIDE SEQUENCE</scope>
    <source>
        <strain evidence="3">NIES 2893</strain>
    </source>
</reference>
<gene>
    <name evidence="3" type="ORF">PPROV_000035900</name>
</gene>
<evidence type="ECO:0008006" key="5">
    <source>
        <dbReference type="Google" id="ProtNLM"/>
    </source>
</evidence>
<evidence type="ECO:0000313" key="4">
    <source>
        <dbReference type="Proteomes" id="UP000660262"/>
    </source>
</evidence>
<protein>
    <recommendedName>
        <fullName evidence="5">S-adenosyl-L-methionine-dependent methyltransferase</fullName>
    </recommendedName>
</protein>
<organism evidence="3 4">
    <name type="scientific">Pycnococcus provasolii</name>
    <dbReference type="NCBI Taxonomy" id="41880"/>
    <lineage>
        <taxon>Eukaryota</taxon>
        <taxon>Viridiplantae</taxon>
        <taxon>Chlorophyta</taxon>
        <taxon>Pseudoscourfieldiophyceae</taxon>
        <taxon>Pseudoscourfieldiales</taxon>
        <taxon>Pycnococcaceae</taxon>
        <taxon>Pycnococcus</taxon>
    </lineage>
</organism>
<dbReference type="GO" id="GO:0008168">
    <property type="term" value="F:methyltransferase activity"/>
    <property type="evidence" value="ECO:0007669"/>
    <property type="project" value="UniProtKB-KW"/>
</dbReference>
<accession>A0A830H5Q7</accession>
<dbReference type="PANTHER" id="PTHR43619:SF2">
    <property type="entry name" value="S-ADENOSYL-L-METHIONINE-DEPENDENT METHYLTRANSFERASES SUPERFAMILY PROTEIN"/>
    <property type="match status" value="1"/>
</dbReference>
<keyword evidence="4" id="KW-1185">Reference proteome</keyword>
<proteinExistence type="predicted"/>
<dbReference type="PANTHER" id="PTHR43619">
    <property type="entry name" value="S-ADENOSYL-L-METHIONINE-DEPENDENT METHYLTRANSFERASE YKTD-RELATED"/>
    <property type="match status" value="1"/>
</dbReference>
<dbReference type="SUPFAM" id="SSF53335">
    <property type="entry name" value="S-adenosyl-L-methionine-dependent methyltransferases"/>
    <property type="match status" value="1"/>
</dbReference>
<keyword evidence="2" id="KW-0808">Transferase</keyword>
<sequence>MPDARRDALLASIASDTAQGLKDNQHTTVTRAHALGEGAPRLDEVCATSIAAHAARTGSMPAQLVLVGPGVDTRPWRLPLEGNAEGVRAFDVATAKAHALNEALAARTKAPRPPRRMRLRRLACDEGDWYDALVDDGYDPKSPSMWVLSPAAWWCDTNNSDDGGALATADELLAFDMVDQLVGKVALAAAKGTDVCGVLPVVDWPERGVSSVGELLARHGLLAGVRDQEDDEHDATAYPEGWCTFRAVQTLRSEAETDVFHTRVNAWGEDADEDFFENVS</sequence>
<dbReference type="Gene3D" id="3.40.50.150">
    <property type="entry name" value="Vaccinia Virus protein VP39"/>
    <property type="match status" value="1"/>
</dbReference>
<comment type="caution">
    <text evidence="3">The sequence shown here is derived from an EMBL/GenBank/DDBJ whole genome shotgun (WGS) entry which is preliminary data.</text>
</comment>
<dbReference type="AlphaFoldDB" id="A0A830H5Q7"/>
<evidence type="ECO:0000256" key="1">
    <source>
        <dbReference type="ARBA" id="ARBA00022603"/>
    </source>
</evidence>
<dbReference type="InterPro" id="IPR029063">
    <property type="entry name" value="SAM-dependent_MTases_sf"/>
</dbReference>
<dbReference type="Proteomes" id="UP000660262">
    <property type="component" value="Unassembled WGS sequence"/>
</dbReference>
<dbReference type="InterPro" id="IPR007213">
    <property type="entry name" value="Ppm1/Ppm2/Tcmp"/>
</dbReference>
<dbReference type="GO" id="GO:0032259">
    <property type="term" value="P:methylation"/>
    <property type="evidence" value="ECO:0007669"/>
    <property type="project" value="UniProtKB-KW"/>
</dbReference>
<dbReference type="Pfam" id="PF04072">
    <property type="entry name" value="LCM"/>
    <property type="match status" value="1"/>
</dbReference>
<keyword evidence="1" id="KW-0489">Methyltransferase</keyword>
<evidence type="ECO:0000313" key="3">
    <source>
        <dbReference type="EMBL" id="GHP01603.1"/>
    </source>
</evidence>